<keyword evidence="1" id="KW-0175">Coiled coil</keyword>
<dbReference type="PANTHER" id="PTHR37835:SF1">
    <property type="entry name" value="ALPHA-CLOSTRIPAIN"/>
    <property type="match status" value="1"/>
</dbReference>
<keyword evidence="3" id="KW-1185">Reference proteome</keyword>
<evidence type="ECO:0000256" key="1">
    <source>
        <dbReference type="SAM" id="Coils"/>
    </source>
</evidence>
<dbReference type="Gene3D" id="3.40.50.11970">
    <property type="match status" value="1"/>
</dbReference>
<dbReference type="PANTHER" id="PTHR37835">
    <property type="entry name" value="ALPHA-CLOSTRIPAIN"/>
    <property type="match status" value="1"/>
</dbReference>
<protein>
    <submittedName>
        <fullName evidence="2">Clostripain family protein</fullName>
    </submittedName>
</protein>
<dbReference type="AlphaFoldDB" id="L1QG03"/>
<evidence type="ECO:0000313" key="2">
    <source>
        <dbReference type="EMBL" id="EKY26893.1"/>
    </source>
</evidence>
<comment type="caution">
    <text evidence="2">The sequence shown here is derived from an EMBL/GenBank/DDBJ whole genome shotgun (WGS) entry which is preliminary data.</text>
</comment>
<dbReference type="PATRIC" id="fig|545697.3.peg.1677"/>
<proteinExistence type="predicted"/>
<dbReference type="InterPro" id="IPR005077">
    <property type="entry name" value="Peptidase_C11"/>
</dbReference>
<dbReference type="eggNOG" id="COG1716">
    <property type="taxonomic scope" value="Bacteria"/>
</dbReference>
<name>L1QG03_9CLOT</name>
<gene>
    <name evidence="2" type="ORF">HMPREF0216_01703</name>
</gene>
<accession>L1QG03</accession>
<dbReference type="Proteomes" id="UP000010420">
    <property type="component" value="Unassembled WGS sequence"/>
</dbReference>
<feature type="coiled-coil region" evidence="1">
    <location>
        <begin position="16"/>
        <end position="47"/>
    </location>
</feature>
<reference evidence="2 3" key="1">
    <citation type="submission" date="2012-05" db="EMBL/GenBank/DDBJ databases">
        <authorList>
            <person name="Weinstock G."/>
            <person name="Sodergren E."/>
            <person name="Lobos E.A."/>
            <person name="Fulton L."/>
            <person name="Fulton R."/>
            <person name="Courtney L."/>
            <person name="Fronick C."/>
            <person name="O'Laughlin M."/>
            <person name="Godfrey J."/>
            <person name="Wilson R.M."/>
            <person name="Miner T."/>
            <person name="Farmer C."/>
            <person name="Delehaunty K."/>
            <person name="Cordes M."/>
            <person name="Minx P."/>
            <person name="Tomlinson C."/>
            <person name="Chen J."/>
            <person name="Wollam A."/>
            <person name="Pepin K.H."/>
            <person name="Bhonagiri V."/>
            <person name="Zhang X."/>
            <person name="Suruliraj S."/>
            <person name="Warren W."/>
            <person name="Mitreva M."/>
            <person name="Mardis E.R."/>
            <person name="Wilson R.K."/>
        </authorList>
    </citation>
    <scope>NUCLEOTIDE SEQUENCE [LARGE SCALE GENOMIC DNA]</scope>
    <source>
        <strain evidence="2 3">DSM 1785</strain>
    </source>
</reference>
<dbReference type="STRING" id="545697.HMPREF0216_01703"/>
<dbReference type="HOGENOM" id="CLU_681418_0_0_9"/>
<dbReference type="Pfam" id="PF03415">
    <property type="entry name" value="Peptidase_C11"/>
    <property type="match status" value="1"/>
</dbReference>
<sequence>MYTSSEEKIEKQVVIEKQVEENNEEVKVKLEEEIIDTENESVDTKRAYRTNIIGNNEDKFTLMIYMCGSDLESEYGAASVDIREMLESNIGENINILIETGGTSDWTNESISEERNQIYKIEDNELVLVKDDLGLRNMAESSTLKDFITYSTKNYPANRYGLIVWNHGFGTIEGFGRDENFEGDNMELSDMTKALEESDVFFDFIGFDACFMSTIEVAYNLKDFSDYLIASSEIEPFAGWYYSNWITELSNNTSISTEELGKIIIDDFVQHNSNREIPEKAVLAITDLTEIEYVYENLCDFFTEINIELNNKNYDKVSLARSEAKNFADNLVDHIDAISIAEKLNLNSSQELIESINKAVKYKSFTSTMEEVGGLSIYFPYYKIDYFNEFKDAFNNLNLNDDHYRFINEIVSDISEGKISIIGTAREFTSEHKSKDSIANRYN</sequence>
<evidence type="ECO:0000313" key="3">
    <source>
        <dbReference type="Proteomes" id="UP000010420"/>
    </source>
</evidence>
<dbReference type="EMBL" id="AMEZ01000050">
    <property type="protein sequence ID" value="EKY26893.1"/>
    <property type="molecule type" value="Genomic_DNA"/>
</dbReference>
<organism evidence="2 3">
    <name type="scientific">Clostridium celatum DSM 1785</name>
    <dbReference type="NCBI Taxonomy" id="545697"/>
    <lineage>
        <taxon>Bacteria</taxon>
        <taxon>Bacillati</taxon>
        <taxon>Bacillota</taxon>
        <taxon>Clostridia</taxon>
        <taxon>Eubacteriales</taxon>
        <taxon>Clostridiaceae</taxon>
        <taxon>Clostridium</taxon>
    </lineage>
</organism>